<dbReference type="KEGG" id="bih:BIP78_0024"/>
<evidence type="ECO:0000259" key="2">
    <source>
        <dbReference type="PROSITE" id="PS51186"/>
    </source>
</evidence>
<dbReference type="SUPFAM" id="SSF55729">
    <property type="entry name" value="Acyl-CoA N-acyltransferases (Nat)"/>
    <property type="match status" value="1"/>
</dbReference>
<dbReference type="PROSITE" id="PS51186">
    <property type="entry name" value="GNAT"/>
    <property type="match status" value="1"/>
</dbReference>
<name>A0A410FS31_BIPS1</name>
<accession>A0A410FS31</accession>
<feature type="region of interest" description="Disordered" evidence="1">
    <location>
        <begin position="132"/>
        <end position="153"/>
    </location>
</feature>
<gene>
    <name evidence="3" type="ORF">BIP78_0024</name>
</gene>
<dbReference type="Gene3D" id="3.40.630.30">
    <property type="match status" value="1"/>
</dbReference>
<feature type="domain" description="N-acetyltransferase" evidence="2">
    <location>
        <begin position="14"/>
        <end position="153"/>
    </location>
</feature>
<evidence type="ECO:0000313" key="3">
    <source>
        <dbReference type="EMBL" id="QAA75792.1"/>
    </source>
</evidence>
<sequence length="153" mass="17146">MVLNYQAPQEGHRGLIAEMLRQSYVELLTTEPARWLPEVAEWEQFDQEVVDHPHTVGACVFLSSVEACVVGFGSYDPRRAPEFGPRGHSCIIPEYHGRGLGKLQIREILRRLSARGSHTALCPRSAALGTSPRNGWTWRAGSVKQGRDPRRES</sequence>
<dbReference type="GO" id="GO:0016747">
    <property type="term" value="F:acyltransferase activity, transferring groups other than amino-acyl groups"/>
    <property type="evidence" value="ECO:0007669"/>
    <property type="project" value="InterPro"/>
</dbReference>
<dbReference type="AlphaFoldDB" id="A0A410FS31"/>
<evidence type="ECO:0000256" key="1">
    <source>
        <dbReference type="SAM" id="MobiDB-lite"/>
    </source>
</evidence>
<reference evidence="4" key="1">
    <citation type="submission" date="2018-12" db="EMBL/GenBank/DDBJ databases">
        <title>Complete genome sequence of an uncultured bacterium of the candidate phylum Bipolaricaulota.</title>
        <authorList>
            <person name="Kadnikov V.V."/>
            <person name="Mardanov A.V."/>
            <person name="Beletsky A.V."/>
            <person name="Frank Y.A."/>
            <person name="Karnachuk O.V."/>
            <person name="Ravin N.V."/>
        </authorList>
    </citation>
    <scope>NUCLEOTIDE SEQUENCE [LARGE SCALE GENOMIC DNA]</scope>
</reference>
<protein>
    <recommendedName>
        <fullName evidence="2">N-acetyltransferase domain-containing protein</fullName>
    </recommendedName>
</protein>
<proteinExistence type="predicted"/>
<organism evidence="3 4">
    <name type="scientific">Bipolaricaulis sibiricus</name>
    <dbReference type="NCBI Taxonomy" id="2501609"/>
    <lineage>
        <taxon>Bacteria</taxon>
        <taxon>Candidatus Bipolaricaulota</taxon>
        <taxon>Candidatus Bipolaricaulia</taxon>
        <taxon>Candidatus Bipolaricaulales</taxon>
        <taxon>Candidatus Bipolaricaulaceae</taxon>
        <taxon>Candidatus Bipolaricaulis</taxon>
    </lineage>
</organism>
<dbReference type="InterPro" id="IPR016181">
    <property type="entry name" value="Acyl_CoA_acyltransferase"/>
</dbReference>
<dbReference type="Proteomes" id="UP000287233">
    <property type="component" value="Chromosome"/>
</dbReference>
<dbReference type="Pfam" id="PF00583">
    <property type="entry name" value="Acetyltransf_1"/>
    <property type="match status" value="1"/>
</dbReference>
<dbReference type="EMBL" id="CP034928">
    <property type="protein sequence ID" value="QAA75792.1"/>
    <property type="molecule type" value="Genomic_DNA"/>
</dbReference>
<dbReference type="InterPro" id="IPR000182">
    <property type="entry name" value="GNAT_dom"/>
</dbReference>
<evidence type="ECO:0000313" key="4">
    <source>
        <dbReference type="Proteomes" id="UP000287233"/>
    </source>
</evidence>